<dbReference type="SUPFAM" id="SSF55781">
    <property type="entry name" value="GAF domain-like"/>
    <property type="match status" value="1"/>
</dbReference>
<keyword evidence="1" id="KW-0805">Transcription regulation</keyword>
<sequence>MVSAGMTEMLRLLHGEPGRLPDGCAAVLGVDHLVVSLAVDGQVTEQLWSSGHVGSTFEDLQFTLGEGPGTDALRTGRMILVHDMAEVAADRWPALLPAVAHLPVRAVFCLPLVLGGITVGVLTAVRSAAGPMTGRETDDAVALVSGLTLQFLGADGVQADSWVGAPLDGGLHREVVHQATGMLSVQLGTSLAQALLRLRAYAYSHDRSIIDAAEDIVSRRLRLDEGDPGPDPDPPEETEG</sequence>
<dbReference type="Gene3D" id="3.30.450.40">
    <property type="match status" value="1"/>
</dbReference>
<evidence type="ECO:0000259" key="3">
    <source>
        <dbReference type="SMART" id="SM01012"/>
    </source>
</evidence>
<dbReference type="SMART" id="SM01012">
    <property type="entry name" value="ANTAR"/>
    <property type="match status" value="1"/>
</dbReference>
<dbReference type="InterPro" id="IPR005561">
    <property type="entry name" value="ANTAR"/>
</dbReference>
<dbReference type="Pfam" id="PF03861">
    <property type="entry name" value="ANTAR"/>
    <property type="match status" value="1"/>
</dbReference>
<evidence type="ECO:0000313" key="5">
    <source>
        <dbReference type="Proteomes" id="UP001499884"/>
    </source>
</evidence>
<protein>
    <submittedName>
        <fullName evidence="4">GAF domain-containing protein</fullName>
    </submittedName>
</protein>
<organism evidence="4 5">
    <name type="scientific">Streptomyces tremellae</name>
    <dbReference type="NCBI Taxonomy" id="1124239"/>
    <lineage>
        <taxon>Bacteria</taxon>
        <taxon>Bacillati</taxon>
        <taxon>Actinomycetota</taxon>
        <taxon>Actinomycetes</taxon>
        <taxon>Kitasatosporales</taxon>
        <taxon>Streptomycetaceae</taxon>
        <taxon>Streptomyces</taxon>
    </lineage>
</organism>
<name>A0ABP7ESV0_9ACTN</name>
<comment type="caution">
    <text evidence="4">The sequence shown here is derived from an EMBL/GenBank/DDBJ whole genome shotgun (WGS) entry which is preliminary data.</text>
</comment>
<dbReference type="Gene3D" id="1.10.10.10">
    <property type="entry name" value="Winged helix-like DNA-binding domain superfamily/Winged helix DNA-binding domain"/>
    <property type="match status" value="1"/>
</dbReference>
<dbReference type="Proteomes" id="UP001499884">
    <property type="component" value="Unassembled WGS sequence"/>
</dbReference>
<evidence type="ECO:0000256" key="2">
    <source>
        <dbReference type="ARBA" id="ARBA00023163"/>
    </source>
</evidence>
<dbReference type="InterPro" id="IPR003018">
    <property type="entry name" value="GAF"/>
</dbReference>
<keyword evidence="2" id="KW-0804">Transcription</keyword>
<dbReference type="Pfam" id="PF01590">
    <property type="entry name" value="GAF"/>
    <property type="match status" value="1"/>
</dbReference>
<proteinExistence type="predicted"/>
<dbReference type="InterPro" id="IPR029016">
    <property type="entry name" value="GAF-like_dom_sf"/>
</dbReference>
<dbReference type="InterPro" id="IPR036388">
    <property type="entry name" value="WH-like_DNA-bd_sf"/>
</dbReference>
<evidence type="ECO:0000256" key="1">
    <source>
        <dbReference type="ARBA" id="ARBA00023015"/>
    </source>
</evidence>
<accession>A0ABP7ESV0</accession>
<evidence type="ECO:0000313" key="4">
    <source>
        <dbReference type="EMBL" id="GAA3721335.1"/>
    </source>
</evidence>
<keyword evidence="5" id="KW-1185">Reference proteome</keyword>
<dbReference type="EMBL" id="BAABEP010000008">
    <property type="protein sequence ID" value="GAA3721335.1"/>
    <property type="molecule type" value="Genomic_DNA"/>
</dbReference>
<gene>
    <name evidence="4" type="ORF">GCM10023082_18680</name>
</gene>
<reference evidence="5" key="1">
    <citation type="journal article" date="2019" name="Int. J. Syst. Evol. Microbiol.">
        <title>The Global Catalogue of Microorganisms (GCM) 10K type strain sequencing project: providing services to taxonomists for standard genome sequencing and annotation.</title>
        <authorList>
            <consortium name="The Broad Institute Genomics Platform"/>
            <consortium name="The Broad Institute Genome Sequencing Center for Infectious Disease"/>
            <person name="Wu L."/>
            <person name="Ma J."/>
        </authorList>
    </citation>
    <scope>NUCLEOTIDE SEQUENCE [LARGE SCALE GENOMIC DNA]</scope>
    <source>
        <strain evidence="5">JCM 30846</strain>
    </source>
</reference>
<feature type="domain" description="ANTAR" evidence="3">
    <location>
        <begin position="143"/>
        <end position="217"/>
    </location>
</feature>